<protein>
    <submittedName>
        <fullName evidence="1">Uncharacterized protein</fullName>
    </submittedName>
</protein>
<dbReference type="PANTHER" id="PTHR17695:SF11">
    <property type="entry name" value="SMALL SUBUNIT PROCESSOME COMPONENT 20 HOMOLOG"/>
    <property type="match status" value="1"/>
</dbReference>
<accession>A0A7J7MDV6</accession>
<dbReference type="PANTHER" id="PTHR17695">
    <property type="entry name" value="SMALL SUBUNIT PROCESSOME COMPONENT 20 HOMOLOG"/>
    <property type="match status" value="1"/>
</dbReference>
<evidence type="ECO:0000313" key="2">
    <source>
        <dbReference type="Proteomes" id="UP000541444"/>
    </source>
</evidence>
<reference evidence="1 2" key="1">
    <citation type="journal article" date="2020" name="IScience">
        <title>Genome Sequencing of the Endangered Kingdonia uniflora (Circaeasteraceae, Ranunculales) Reveals Potential Mechanisms of Evolutionary Specialization.</title>
        <authorList>
            <person name="Sun Y."/>
            <person name="Deng T."/>
            <person name="Zhang A."/>
            <person name="Moore M.J."/>
            <person name="Landis J.B."/>
            <person name="Lin N."/>
            <person name="Zhang H."/>
            <person name="Zhang X."/>
            <person name="Huang J."/>
            <person name="Zhang X."/>
            <person name="Sun H."/>
            <person name="Wang H."/>
        </authorList>
    </citation>
    <scope>NUCLEOTIDE SEQUENCE [LARGE SCALE GENOMIC DNA]</scope>
    <source>
        <strain evidence="1">TB1705</strain>
        <tissue evidence="1">Leaf</tissue>
    </source>
</reference>
<dbReference type="GO" id="GO:0030686">
    <property type="term" value="C:90S preribosome"/>
    <property type="evidence" value="ECO:0007669"/>
    <property type="project" value="TreeGrafter"/>
</dbReference>
<evidence type="ECO:0000313" key="1">
    <source>
        <dbReference type="EMBL" id="KAF6153051.1"/>
    </source>
</evidence>
<dbReference type="Proteomes" id="UP000541444">
    <property type="component" value="Unassembled WGS sequence"/>
</dbReference>
<dbReference type="EMBL" id="JACGCM010001586">
    <property type="protein sequence ID" value="KAF6153051.1"/>
    <property type="molecule type" value="Genomic_DNA"/>
</dbReference>
<dbReference type="GO" id="GO:0032040">
    <property type="term" value="C:small-subunit processome"/>
    <property type="evidence" value="ECO:0007669"/>
    <property type="project" value="TreeGrafter"/>
</dbReference>
<gene>
    <name evidence="1" type="ORF">GIB67_034773</name>
</gene>
<organism evidence="1 2">
    <name type="scientific">Kingdonia uniflora</name>
    <dbReference type="NCBI Taxonomy" id="39325"/>
    <lineage>
        <taxon>Eukaryota</taxon>
        <taxon>Viridiplantae</taxon>
        <taxon>Streptophyta</taxon>
        <taxon>Embryophyta</taxon>
        <taxon>Tracheophyta</taxon>
        <taxon>Spermatophyta</taxon>
        <taxon>Magnoliopsida</taxon>
        <taxon>Ranunculales</taxon>
        <taxon>Circaeasteraceae</taxon>
        <taxon>Kingdonia</taxon>
    </lineage>
</organism>
<dbReference type="InterPro" id="IPR052575">
    <property type="entry name" value="SSU_processome_comp_20"/>
</dbReference>
<keyword evidence="2" id="KW-1185">Reference proteome</keyword>
<proteinExistence type="predicted"/>
<sequence>MFKFVVEKQSTRLIAALSRDLLVEFLPFLQELADSLVCLLESDAERDPEVLEQIFTTWFYIMMYLQKYLIEDIVHILKKTA</sequence>
<comment type="caution">
    <text evidence="1">The sequence shown here is derived from an EMBL/GenBank/DDBJ whole genome shotgun (WGS) entry which is preliminary data.</text>
</comment>
<dbReference type="OrthoDB" id="360653at2759"/>
<name>A0A7J7MDV6_9MAGN</name>
<dbReference type="AlphaFoldDB" id="A0A7J7MDV6"/>